<organism evidence="1 2">
    <name type="scientific">Mythimna separata</name>
    <name type="common">Oriental armyworm</name>
    <name type="synonym">Pseudaletia separata</name>
    <dbReference type="NCBI Taxonomy" id="271217"/>
    <lineage>
        <taxon>Eukaryota</taxon>
        <taxon>Metazoa</taxon>
        <taxon>Ecdysozoa</taxon>
        <taxon>Arthropoda</taxon>
        <taxon>Hexapoda</taxon>
        <taxon>Insecta</taxon>
        <taxon>Pterygota</taxon>
        <taxon>Neoptera</taxon>
        <taxon>Endopterygota</taxon>
        <taxon>Lepidoptera</taxon>
        <taxon>Glossata</taxon>
        <taxon>Ditrysia</taxon>
        <taxon>Noctuoidea</taxon>
        <taxon>Noctuidae</taxon>
        <taxon>Noctuinae</taxon>
        <taxon>Hadenini</taxon>
        <taxon>Mythimna</taxon>
    </lineage>
</organism>
<evidence type="ECO:0000313" key="1">
    <source>
        <dbReference type="EMBL" id="KAJ8723968.1"/>
    </source>
</evidence>
<name>A0AAD7YRD2_MYTSE</name>
<dbReference type="Proteomes" id="UP001231518">
    <property type="component" value="Chromosome 20"/>
</dbReference>
<dbReference type="EMBL" id="JARGEI010000011">
    <property type="protein sequence ID" value="KAJ8723968.1"/>
    <property type="molecule type" value="Genomic_DNA"/>
</dbReference>
<comment type="caution">
    <text evidence="1">The sequence shown here is derived from an EMBL/GenBank/DDBJ whole genome shotgun (WGS) entry which is preliminary data.</text>
</comment>
<proteinExistence type="predicted"/>
<evidence type="ECO:0000313" key="2">
    <source>
        <dbReference type="Proteomes" id="UP001231518"/>
    </source>
</evidence>
<dbReference type="AlphaFoldDB" id="A0AAD7YRD2"/>
<sequence length="123" mass="14228">MVESYWEVTTKERLNDLASKNMTISNYFTKYKAINLSGGIYLLLKDFKIMYSDYGDKFNENWPLIKSKLISIVKKKGLINEIDESNEEQTDLAALTLLPFLMSTSNVTSTKKTTKKTQWRPSK</sequence>
<reference evidence="1" key="1">
    <citation type="submission" date="2023-03" db="EMBL/GenBank/DDBJ databases">
        <title>Chromosome-level genomes of two armyworms, Mythimna separata and Mythimna loreyi, provide insights into the biosynthesis and reception of sex pheromones.</title>
        <authorList>
            <person name="Zhao H."/>
        </authorList>
    </citation>
    <scope>NUCLEOTIDE SEQUENCE</scope>
    <source>
        <strain evidence="1">BeijingLab</strain>
        <tissue evidence="1">Pupa</tissue>
    </source>
</reference>
<gene>
    <name evidence="1" type="ORF">PYW07_007948</name>
</gene>
<keyword evidence="2" id="KW-1185">Reference proteome</keyword>
<protein>
    <submittedName>
        <fullName evidence="1">Uncharacterized protein</fullName>
    </submittedName>
</protein>
<accession>A0AAD7YRD2</accession>